<evidence type="ECO:0000313" key="2">
    <source>
        <dbReference type="EMBL" id="KAJ3591383.1"/>
    </source>
</evidence>
<accession>A0A9Q0DN58</accession>
<dbReference type="OrthoDB" id="9948648at2759"/>
<keyword evidence="3" id="KW-1185">Reference proteome</keyword>
<feature type="compositionally biased region" description="Polar residues" evidence="1">
    <location>
        <begin position="70"/>
        <end position="79"/>
    </location>
</feature>
<feature type="compositionally biased region" description="Polar residues" evidence="1">
    <location>
        <begin position="25"/>
        <end position="38"/>
    </location>
</feature>
<name>A0A9Q0DN58_9TELE</name>
<dbReference type="EMBL" id="JANIIK010000114">
    <property type="protein sequence ID" value="KAJ3591383.1"/>
    <property type="molecule type" value="Genomic_DNA"/>
</dbReference>
<proteinExistence type="predicted"/>
<evidence type="ECO:0000313" key="3">
    <source>
        <dbReference type="Proteomes" id="UP001148018"/>
    </source>
</evidence>
<evidence type="ECO:0000256" key="1">
    <source>
        <dbReference type="SAM" id="MobiDB-lite"/>
    </source>
</evidence>
<dbReference type="Proteomes" id="UP001148018">
    <property type="component" value="Unassembled WGS sequence"/>
</dbReference>
<comment type="caution">
    <text evidence="2">The sequence shown here is derived from an EMBL/GenBank/DDBJ whole genome shotgun (WGS) entry which is preliminary data.</text>
</comment>
<reference evidence="2" key="1">
    <citation type="submission" date="2022-07" db="EMBL/GenBank/DDBJ databases">
        <title>Chromosome-level genome of Muraenolepis orangiensis.</title>
        <authorList>
            <person name="Kim J."/>
        </authorList>
    </citation>
    <scope>NUCLEOTIDE SEQUENCE</scope>
    <source>
        <strain evidence="2">KU_S4_2022</strain>
        <tissue evidence="2">Muscle</tissue>
    </source>
</reference>
<feature type="compositionally biased region" description="Pro residues" evidence="1">
    <location>
        <begin position="39"/>
        <end position="56"/>
    </location>
</feature>
<protein>
    <submittedName>
        <fullName evidence="2">Uncharacterized protein</fullName>
    </submittedName>
</protein>
<dbReference type="AlphaFoldDB" id="A0A9Q0DN58"/>
<sequence length="215" mass="22375">MPILLDMSSVPRGQMLPLSQEEQRSFGSSFQSVENNWMTPPPPPPPPPPRAIPSPAFPSTSRPRPVFNPGTPSSSSTLRAESVGGNAVRLQVVGGPAPPNVAGGQQMVTATAVNAVWNPQDQTIVLSFSLPPVIGDVRAAAAARAPLLPLEPSVELERENAAAAAVVVGPATAPSPPRAAPIQQMGFSASPIGADVRDTPSPYWLDLLLENSDSM</sequence>
<gene>
    <name evidence="2" type="ORF">NHX12_009328</name>
</gene>
<feature type="region of interest" description="Disordered" evidence="1">
    <location>
        <begin position="1"/>
        <end position="83"/>
    </location>
</feature>
<organism evidence="2 3">
    <name type="scientific">Muraenolepis orangiensis</name>
    <name type="common">Patagonian moray cod</name>
    <dbReference type="NCBI Taxonomy" id="630683"/>
    <lineage>
        <taxon>Eukaryota</taxon>
        <taxon>Metazoa</taxon>
        <taxon>Chordata</taxon>
        <taxon>Craniata</taxon>
        <taxon>Vertebrata</taxon>
        <taxon>Euteleostomi</taxon>
        <taxon>Actinopterygii</taxon>
        <taxon>Neopterygii</taxon>
        <taxon>Teleostei</taxon>
        <taxon>Neoteleostei</taxon>
        <taxon>Acanthomorphata</taxon>
        <taxon>Zeiogadaria</taxon>
        <taxon>Gadariae</taxon>
        <taxon>Gadiformes</taxon>
        <taxon>Muraenolepidoidei</taxon>
        <taxon>Muraenolepididae</taxon>
        <taxon>Muraenolepis</taxon>
    </lineage>
</organism>